<feature type="region of interest" description="Disordered" evidence="1">
    <location>
        <begin position="16"/>
        <end position="75"/>
    </location>
</feature>
<feature type="compositionally biased region" description="Low complexity" evidence="1">
    <location>
        <begin position="16"/>
        <end position="26"/>
    </location>
</feature>
<keyword evidence="3" id="KW-1185">Reference proteome</keyword>
<dbReference type="AlphaFoldDB" id="A0A834HZN5"/>
<reference evidence="2" key="1">
    <citation type="submission" date="2020-08" db="EMBL/GenBank/DDBJ databases">
        <title>Genome sequencing and assembly of the red palm weevil Rhynchophorus ferrugineus.</title>
        <authorList>
            <person name="Dias G.B."/>
            <person name="Bergman C.M."/>
            <person name="Manee M."/>
        </authorList>
    </citation>
    <scope>NUCLEOTIDE SEQUENCE</scope>
    <source>
        <strain evidence="2">AA-2017</strain>
        <tissue evidence="2">Whole larva</tissue>
    </source>
</reference>
<proteinExistence type="predicted"/>
<dbReference type="EMBL" id="JAACXV010014345">
    <property type="protein sequence ID" value="KAF7268105.1"/>
    <property type="molecule type" value="Genomic_DNA"/>
</dbReference>
<comment type="caution">
    <text evidence="2">The sequence shown here is derived from an EMBL/GenBank/DDBJ whole genome shotgun (WGS) entry which is preliminary data.</text>
</comment>
<feature type="compositionally biased region" description="Basic and acidic residues" evidence="1">
    <location>
        <begin position="45"/>
        <end position="64"/>
    </location>
</feature>
<sequence>VGLNAVVFVRVYNKSHSTATTRTHTSLISGSENESSHSRNTMSVLREEFRTGKARPDEGDREALEGEEEEEEEEE</sequence>
<feature type="compositionally biased region" description="Acidic residues" evidence="1">
    <location>
        <begin position="65"/>
        <end position="75"/>
    </location>
</feature>
<name>A0A834HZN5_RHYFE</name>
<accession>A0A834HZN5</accession>
<protein>
    <submittedName>
        <fullName evidence="2">Uncharacterized protein</fullName>
    </submittedName>
</protein>
<evidence type="ECO:0000313" key="2">
    <source>
        <dbReference type="EMBL" id="KAF7268105.1"/>
    </source>
</evidence>
<dbReference type="Proteomes" id="UP000625711">
    <property type="component" value="Unassembled WGS sequence"/>
</dbReference>
<feature type="non-terminal residue" evidence="2">
    <location>
        <position position="1"/>
    </location>
</feature>
<gene>
    <name evidence="2" type="ORF">GWI33_018711</name>
</gene>
<evidence type="ECO:0000313" key="3">
    <source>
        <dbReference type="Proteomes" id="UP000625711"/>
    </source>
</evidence>
<evidence type="ECO:0000256" key="1">
    <source>
        <dbReference type="SAM" id="MobiDB-lite"/>
    </source>
</evidence>
<organism evidence="2 3">
    <name type="scientific">Rhynchophorus ferrugineus</name>
    <name type="common">Red palm weevil</name>
    <name type="synonym">Curculio ferrugineus</name>
    <dbReference type="NCBI Taxonomy" id="354439"/>
    <lineage>
        <taxon>Eukaryota</taxon>
        <taxon>Metazoa</taxon>
        <taxon>Ecdysozoa</taxon>
        <taxon>Arthropoda</taxon>
        <taxon>Hexapoda</taxon>
        <taxon>Insecta</taxon>
        <taxon>Pterygota</taxon>
        <taxon>Neoptera</taxon>
        <taxon>Endopterygota</taxon>
        <taxon>Coleoptera</taxon>
        <taxon>Polyphaga</taxon>
        <taxon>Cucujiformia</taxon>
        <taxon>Curculionidae</taxon>
        <taxon>Dryophthorinae</taxon>
        <taxon>Rhynchophorus</taxon>
    </lineage>
</organism>
<feature type="compositionally biased region" description="Polar residues" evidence="1">
    <location>
        <begin position="27"/>
        <end position="43"/>
    </location>
</feature>